<dbReference type="EMBL" id="AACS02000002">
    <property type="protein sequence ID" value="EFI28307.1"/>
    <property type="molecule type" value="Genomic_DNA"/>
</dbReference>
<dbReference type="InParanoid" id="D6RKJ8"/>
<reference evidence="1 2" key="1">
    <citation type="journal article" date="2010" name="Proc. Natl. Acad. Sci. U.S.A.">
        <title>Insights into evolution of multicellular fungi from the assembled chromosomes of the mushroom Coprinopsis cinerea (Coprinus cinereus).</title>
        <authorList>
            <person name="Stajich J.E."/>
            <person name="Wilke S.K."/>
            <person name="Ahren D."/>
            <person name="Au C.H."/>
            <person name="Birren B.W."/>
            <person name="Borodovsky M."/>
            <person name="Burns C."/>
            <person name="Canback B."/>
            <person name="Casselton L.A."/>
            <person name="Cheng C.K."/>
            <person name="Deng J."/>
            <person name="Dietrich F.S."/>
            <person name="Fargo D.C."/>
            <person name="Farman M.L."/>
            <person name="Gathman A.C."/>
            <person name="Goldberg J."/>
            <person name="Guigo R."/>
            <person name="Hoegger P.J."/>
            <person name="Hooker J.B."/>
            <person name="Huggins A."/>
            <person name="James T.Y."/>
            <person name="Kamada T."/>
            <person name="Kilaru S."/>
            <person name="Kodira C."/>
            <person name="Kues U."/>
            <person name="Kupfer D."/>
            <person name="Kwan H.S."/>
            <person name="Lomsadze A."/>
            <person name="Li W."/>
            <person name="Lilly W.W."/>
            <person name="Ma L.J."/>
            <person name="Mackey A.J."/>
            <person name="Manning G."/>
            <person name="Martin F."/>
            <person name="Muraguchi H."/>
            <person name="Natvig D.O."/>
            <person name="Palmerini H."/>
            <person name="Ramesh M.A."/>
            <person name="Rehmeyer C.J."/>
            <person name="Roe B.A."/>
            <person name="Shenoy N."/>
            <person name="Stanke M."/>
            <person name="Ter-Hovhannisyan V."/>
            <person name="Tunlid A."/>
            <person name="Velagapudi R."/>
            <person name="Vision T.J."/>
            <person name="Zeng Q."/>
            <person name="Zolan M.E."/>
            <person name="Pukkila P.J."/>
        </authorList>
    </citation>
    <scope>NUCLEOTIDE SEQUENCE [LARGE SCALE GENOMIC DNA]</scope>
    <source>
        <strain evidence="2">Okayama-7 / 130 / ATCC MYA-4618 / FGSC 9003</strain>
    </source>
</reference>
<accession>D6RKJ8</accession>
<dbReference type="RefSeq" id="XP_002911801.1">
    <property type="nucleotide sequence ID" value="XM_002911755.1"/>
</dbReference>
<name>D6RKJ8_COPC7</name>
<dbReference type="AlphaFoldDB" id="D6RKJ8"/>
<keyword evidence="2" id="KW-1185">Reference proteome</keyword>
<organism evidence="1 2">
    <name type="scientific">Coprinopsis cinerea (strain Okayama-7 / 130 / ATCC MYA-4618 / FGSC 9003)</name>
    <name type="common">Inky cap fungus</name>
    <name type="synonym">Hormographiella aspergillata</name>
    <dbReference type="NCBI Taxonomy" id="240176"/>
    <lineage>
        <taxon>Eukaryota</taxon>
        <taxon>Fungi</taxon>
        <taxon>Dikarya</taxon>
        <taxon>Basidiomycota</taxon>
        <taxon>Agaricomycotina</taxon>
        <taxon>Agaricomycetes</taxon>
        <taxon>Agaricomycetidae</taxon>
        <taxon>Agaricales</taxon>
        <taxon>Agaricineae</taxon>
        <taxon>Psathyrellaceae</taxon>
        <taxon>Coprinopsis</taxon>
    </lineage>
</organism>
<sequence length="55" mass="6055">MSAAGGTSNCSMVRVIALLKLDEPELARSMSWFNSDHVLSRTNDSAKRSHFVSSR</sequence>
<comment type="caution">
    <text evidence="1">The sequence shown here is derived from an EMBL/GenBank/DDBJ whole genome shotgun (WGS) entry which is preliminary data.</text>
</comment>
<dbReference type="VEuPathDB" id="FungiDB:CC1G_13836"/>
<dbReference type="KEGG" id="cci:CC1G_13836"/>
<evidence type="ECO:0000313" key="1">
    <source>
        <dbReference type="EMBL" id="EFI28307.1"/>
    </source>
</evidence>
<proteinExistence type="predicted"/>
<protein>
    <submittedName>
        <fullName evidence="1">Uncharacterized protein</fullName>
    </submittedName>
</protein>
<dbReference type="Proteomes" id="UP000001861">
    <property type="component" value="Unassembled WGS sequence"/>
</dbReference>
<dbReference type="HOGENOM" id="CLU_3032264_0_0_1"/>
<dbReference type="GeneID" id="9378974"/>
<gene>
    <name evidence="1" type="ORF">CC1G_13836</name>
</gene>
<evidence type="ECO:0000313" key="2">
    <source>
        <dbReference type="Proteomes" id="UP000001861"/>
    </source>
</evidence>